<evidence type="ECO:0000313" key="3">
    <source>
        <dbReference type="Proteomes" id="UP001216440"/>
    </source>
</evidence>
<dbReference type="EMBL" id="CP121683">
    <property type="protein sequence ID" value="WGD45223.1"/>
    <property type="molecule type" value="Genomic_DNA"/>
</dbReference>
<evidence type="ECO:0008006" key="4">
    <source>
        <dbReference type="Google" id="ProtNLM"/>
    </source>
</evidence>
<name>A0ABY8KFQ5_9ACTN</name>
<keyword evidence="2" id="KW-0614">Plasmid</keyword>
<protein>
    <recommendedName>
        <fullName evidence="4">TniQ protein</fullName>
    </recommendedName>
</protein>
<keyword evidence="3" id="KW-1185">Reference proteome</keyword>
<reference evidence="2 3" key="1">
    <citation type="submission" date="2023-03" db="EMBL/GenBank/DDBJ databases">
        <authorList>
            <person name="Mo P."/>
        </authorList>
    </citation>
    <scope>NUCLEOTIDE SEQUENCE [LARGE SCALE GENOMIC DNA]</scope>
    <source>
        <strain evidence="2 3">HUAS 5</strain>
        <plasmid evidence="2 3">punmamed2</plasmid>
    </source>
</reference>
<dbReference type="EMBL" id="CP121682">
    <property type="protein sequence ID" value="WGD44734.1"/>
    <property type="molecule type" value="Genomic_DNA"/>
</dbReference>
<gene>
    <name evidence="1" type="ORF">PYS65_33990</name>
    <name evidence="2" type="ORF">PYS65_34630</name>
</gene>
<proteinExistence type="predicted"/>
<dbReference type="Proteomes" id="UP001216440">
    <property type="component" value="Plasmid punmamed2"/>
</dbReference>
<accession>A0ABY8KFQ5</accession>
<geneLocation type="plasmid" evidence="2 3">
    <name>punmamed2</name>
</geneLocation>
<dbReference type="RefSeq" id="WP_279337789.1">
    <property type="nucleotide sequence ID" value="NZ_CP121682.1"/>
</dbReference>
<sequence length="252" mass="29206">MQQSHLAGRTVAEMQKRLVSLSDEFLMPAGAVEDWEWPWDARAGYVVQACSLCAAQRGTRSPAWLILPDPWHVCLRHQRWTDNSRSIRRPYIDLRPLREVVQAQQRLNRVVKRLGPVAARWVQADAYSILAHSGCPYRPEKVRQWNQLAVELGEQRVRPLAQFGWLALLTWDLAWLEVRRLSGALSKAEHREWLPRVSRRYGYRLAGPLAIWHGQHRPLAHDYLTVVRSGQPLSKWIRDEMSKATRHALPSP</sequence>
<evidence type="ECO:0000313" key="1">
    <source>
        <dbReference type="EMBL" id="WGD44734.1"/>
    </source>
</evidence>
<dbReference type="Proteomes" id="UP001216440">
    <property type="component" value="Chromosome"/>
</dbReference>
<evidence type="ECO:0000313" key="2">
    <source>
        <dbReference type="EMBL" id="WGD45223.1"/>
    </source>
</evidence>
<organism evidence="2 3">
    <name type="scientific">Streptomyces cathayae</name>
    <dbReference type="NCBI Taxonomy" id="3031124"/>
    <lineage>
        <taxon>Bacteria</taxon>
        <taxon>Bacillati</taxon>
        <taxon>Actinomycetota</taxon>
        <taxon>Actinomycetes</taxon>
        <taxon>Kitasatosporales</taxon>
        <taxon>Streptomycetaceae</taxon>
        <taxon>Streptomyces</taxon>
    </lineage>
</organism>